<dbReference type="Pfam" id="PF07670">
    <property type="entry name" value="Gate"/>
    <property type="match status" value="2"/>
</dbReference>
<evidence type="ECO:0000256" key="10">
    <source>
        <dbReference type="ARBA" id="ARBA00023065"/>
    </source>
</evidence>
<sequence length="773" mass="83997">MSQQALTIGLAGNPNTGKTTLFNQLTGASQRVGNWAGVTVERKEGFFAAGETLVRLVDLPGLYSMTMTSPESSLDEQIASAFILQQDATLLINVIDASALQRDLWLTLQLRETGIPCIVVLNMMDVAEQRGVLPDIERLRRALGCPVIPMVSTRGEGIRALKHAIDHLQTSGPGTACSLALPAETEAIRRQLSDNITGHFSPQIQRWMGLQVLEGDLYSRRFLPPDIVSEILPDADLADKLALQIAGYRQQRCRKLAQEVTHRQVAKPHRLTLRLDRLAMDRWLGLPVFLLLMYLMFFLAINVGGALQPLFENASVTLFVHGIQWLGWICQLPPGVTDFFASGIGGGITTVLPLIPQIGIMYLLMAFLEDAGYMARAAFVMDRLMQSLGLPGKSFVPLIIGFGCNVPSVMGSRTLDAPRERLMTLLMAPFMSCGARLAIFAVFSSVFFSSHGALAVFGLYLCGIFVAVLTGLLLKYTLLRGEATPFIMELPLYHLPHLKSVGLQSWQRLREFVWRAGKVIVLVSLLISGLNSFTLQGHPTRPGDEAALETVSKAITPLLGTFGVQPDNWQATVGLITGAMAKEVVIGTLNTLYTSQAIDEERFDPETFSPLSELTGAWQATLESLATTFSWQVLENPIAASQGDTEISSSALGVMHQKFPGSGAAFCYLLFVLLYVPCASVIGAIARESSRGWMLFSVFWGLSIAWSVSTLVWQLMIFSSSPLSAGLTLSAVIIYNLILVGILARCKPRISMPSVPVSACGGCRGCGSQSGCH</sequence>
<proteinExistence type="inferred from homology"/>
<evidence type="ECO:0000256" key="16">
    <source>
        <dbReference type="RuleBase" id="RU362098"/>
    </source>
</evidence>
<feature type="binding site" evidence="14">
    <location>
        <begin position="12"/>
        <end position="19"/>
    </location>
    <ligand>
        <name>GTP</name>
        <dbReference type="ChEBI" id="CHEBI:37565"/>
        <label>1</label>
    </ligand>
</feature>
<dbReference type="PANTHER" id="PTHR43185:SF1">
    <property type="entry name" value="FE(2+) TRANSPORTER FEOB"/>
    <property type="match status" value="1"/>
</dbReference>
<dbReference type="InterPro" id="IPR050860">
    <property type="entry name" value="FeoB_GTPase"/>
</dbReference>
<dbReference type="PANTHER" id="PTHR43185">
    <property type="entry name" value="FERROUS IRON TRANSPORT PROTEIN B"/>
    <property type="match status" value="1"/>
</dbReference>
<dbReference type="Pfam" id="PF07664">
    <property type="entry name" value="FeoB_C"/>
    <property type="match status" value="1"/>
</dbReference>
<keyword evidence="19" id="KW-1185">Reference proteome</keyword>
<evidence type="ECO:0000256" key="15">
    <source>
        <dbReference type="PIRSR" id="PIRSR603373-2"/>
    </source>
</evidence>
<dbReference type="NCBIfam" id="NF007105">
    <property type="entry name" value="PRK09554.1"/>
    <property type="match status" value="1"/>
</dbReference>
<keyword evidence="10" id="KW-0406">Ion transport</keyword>
<feature type="binding site" evidence="14">
    <location>
        <begin position="58"/>
        <end position="61"/>
    </location>
    <ligand>
        <name>GTP</name>
        <dbReference type="ChEBI" id="CHEBI:37565"/>
        <label>1</label>
    </ligand>
</feature>
<keyword evidence="2 16" id="KW-0813">Transport</keyword>
<evidence type="ECO:0000256" key="6">
    <source>
        <dbReference type="ARBA" id="ARBA00022692"/>
    </source>
</evidence>
<keyword evidence="4 16" id="KW-0410">Iron transport</keyword>
<gene>
    <name evidence="18" type="primary">feoB</name>
    <name evidence="18" type="ORF">GTPT_2471</name>
</gene>
<feature type="transmembrane region" description="Helical" evidence="16">
    <location>
        <begin position="693"/>
        <end position="717"/>
    </location>
</feature>
<dbReference type="SUPFAM" id="SSF52540">
    <property type="entry name" value="P-loop containing nucleoside triphosphate hydrolases"/>
    <property type="match status" value="1"/>
</dbReference>
<reference evidence="18 19" key="1">
    <citation type="submission" date="2014-05" db="EMBL/GenBank/DDBJ databases">
        <title>ATOL: Assembling a taxonomically balanced genome-scale reconstruction of the evolutionary history of the Enterobacteriaceae.</title>
        <authorList>
            <person name="Plunkett G.III."/>
            <person name="Neeno-Eckwall E.C."/>
            <person name="Glasner J.D."/>
            <person name="Perna N.T."/>
        </authorList>
    </citation>
    <scope>NUCLEOTIDE SEQUENCE [LARGE SCALE GENOMIC DNA]</scope>
    <source>
        <strain evidence="18 19">ATCC 33301</strain>
    </source>
</reference>
<dbReference type="OrthoDB" id="9809127at2"/>
<evidence type="ECO:0000256" key="13">
    <source>
        <dbReference type="NCBIfam" id="TIGR00437"/>
    </source>
</evidence>
<dbReference type="GO" id="GO:0046872">
    <property type="term" value="F:metal ion binding"/>
    <property type="evidence" value="ECO:0007669"/>
    <property type="project" value="UniProtKB-KW"/>
</dbReference>
<dbReference type="eggNOG" id="COG0370">
    <property type="taxonomic scope" value="Bacteria"/>
</dbReference>
<dbReference type="RefSeq" id="WP_029991768.1">
    <property type="nucleotide sequence ID" value="NZ_ATMJ01000084.1"/>
</dbReference>
<dbReference type="Gene3D" id="1.10.287.1770">
    <property type="match status" value="1"/>
</dbReference>
<keyword evidence="6 16" id="KW-0812">Transmembrane</keyword>
<dbReference type="InterPro" id="IPR003373">
    <property type="entry name" value="Fe2_transport_prot-B"/>
</dbReference>
<feature type="binding site" evidence="14">
    <location>
        <begin position="122"/>
        <end position="125"/>
    </location>
    <ligand>
        <name>GTP</name>
        <dbReference type="ChEBI" id="CHEBI:37565"/>
        <label>1</label>
    </ligand>
</feature>
<dbReference type="InterPro" id="IPR027417">
    <property type="entry name" value="P-loop_NTPase"/>
</dbReference>
<evidence type="ECO:0000256" key="3">
    <source>
        <dbReference type="ARBA" id="ARBA00022475"/>
    </source>
</evidence>
<keyword evidence="15" id="KW-0460">Magnesium</keyword>
<protein>
    <recommendedName>
        <fullName evidence="13 16">Ferrous iron transport protein B</fullName>
    </recommendedName>
</protein>
<comment type="subcellular location">
    <subcellularLocation>
        <location evidence="1 16">Cell inner membrane</location>
        <topology evidence="1 16">Multi-pass membrane protein</topology>
    </subcellularLocation>
</comment>
<dbReference type="NCBIfam" id="TIGR00437">
    <property type="entry name" value="feoB"/>
    <property type="match status" value="1"/>
</dbReference>
<dbReference type="GO" id="GO:0005525">
    <property type="term" value="F:GTP binding"/>
    <property type="evidence" value="ECO:0007669"/>
    <property type="project" value="UniProtKB-KW"/>
</dbReference>
<keyword evidence="7 14" id="KW-0547">Nucleotide-binding</keyword>
<comment type="function">
    <text evidence="16">Probable transporter of a GTP-driven Fe(2+) uptake system.</text>
</comment>
<evidence type="ECO:0000256" key="4">
    <source>
        <dbReference type="ARBA" id="ARBA00022496"/>
    </source>
</evidence>
<dbReference type="Gene3D" id="3.40.50.300">
    <property type="entry name" value="P-loop containing nucleotide triphosphate hydrolases"/>
    <property type="match status" value="1"/>
</dbReference>
<feature type="transmembrane region" description="Helical" evidence="16">
    <location>
        <begin position="283"/>
        <end position="307"/>
    </location>
</feature>
<feature type="transmembrane region" description="Helical" evidence="16">
    <location>
        <begin position="663"/>
        <end position="686"/>
    </location>
</feature>
<dbReference type="InterPro" id="IPR011640">
    <property type="entry name" value="Fe2_transport_prot_B_C"/>
</dbReference>
<feature type="binding site" evidence="14">
    <location>
        <begin position="151"/>
        <end position="153"/>
    </location>
    <ligand>
        <name>GTP</name>
        <dbReference type="ChEBI" id="CHEBI:37565"/>
        <label>1</label>
    </ligand>
</feature>
<evidence type="ECO:0000259" key="17">
    <source>
        <dbReference type="PROSITE" id="PS51711"/>
    </source>
</evidence>
<evidence type="ECO:0000256" key="12">
    <source>
        <dbReference type="ARBA" id="ARBA00023136"/>
    </source>
</evidence>
<evidence type="ECO:0000256" key="5">
    <source>
        <dbReference type="ARBA" id="ARBA00022519"/>
    </source>
</evidence>
<keyword evidence="15" id="KW-0479">Metal-binding</keyword>
<dbReference type="InterPro" id="IPR030389">
    <property type="entry name" value="G_FEOB_dom"/>
</dbReference>
<organism evidence="18 19">
    <name type="scientific">Tatumella ptyseos ATCC 33301</name>
    <dbReference type="NCBI Taxonomy" id="1005995"/>
    <lineage>
        <taxon>Bacteria</taxon>
        <taxon>Pseudomonadati</taxon>
        <taxon>Pseudomonadota</taxon>
        <taxon>Gammaproteobacteria</taxon>
        <taxon>Enterobacterales</taxon>
        <taxon>Erwiniaceae</taxon>
        <taxon>Tatumella</taxon>
    </lineage>
</organism>
<accession>A0A085JCT5</accession>
<comment type="similarity">
    <text evidence="16">Belongs to the TRAFAC class TrmE-Era-EngA-EngB-Septin-like GTPase superfamily. FeoB GTPase (TC 9.A.8) family.</text>
</comment>
<feature type="transmembrane region" description="Helical" evidence="16">
    <location>
        <begin position="344"/>
        <end position="368"/>
    </location>
</feature>
<comment type="caution">
    <text evidence="18">The sequence shown here is derived from an EMBL/GenBank/DDBJ whole genome shotgun (WGS) entry which is preliminary data.</text>
</comment>
<evidence type="ECO:0000256" key="1">
    <source>
        <dbReference type="ARBA" id="ARBA00004429"/>
    </source>
</evidence>
<feature type="binding site" evidence="15">
    <location>
        <position position="27"/>
    </location>
    <ligand>
        <name>Mg(2+)</name>
        <dbReference type="ChEBI" id="CHEBI:18420"/>
        <label>2</label>
    </ligand>
</feature>
<evidence type="ECO:0000256" key="8">
    <source>
        <dbReference type="ARBA" id="ARBA00022989"/>
    </source>
</evidence>
<dbReference type="PRINTS" id="PR00326">
    <property type="entry name" value="GTP1OBG"/>
</dbReference>
<feature type="binding site" evidence="15">
    <location>
        <position position="23"/>
    </location>
    <ligand>
        <name>Mg(2+)</name>
        <dbReference type="ChEBI" id="CHEBI:18420"/>
        <label>2</label>
    </ligand>
</feature>
<keyword evidence="3" id="KW-1003">Cell membrane</keyword>
<dbReference type="PROSITE" id="PS51711">
    <property type="entry name" value="G_FEOB"/>
    <property type="match status" value="1"/>
</dbReference>
<dbReference type="GO" id="GO:0015093">
    <property type="term" value="F:ferrous iron transmembrane transporter activity"/>
    <property type="evidence" value="ECO:0007669"/>
    <property type="project" value="UniProtKB-UniRule"/>
</dbReference>
<name>A0A085JCT5_9GAMM</name>
<evidence type="ECO:0000256" key="7">
    <source>
        <dbReference type="ARBA" id="ARBA00022741"/>
    </source>
</evidence>
<dbReference type="InterPro" id="IPR006073">
    <property type="entry name" value="GTP-bd"/>
</dbReference>
<feature type="transmembrane region" description="Helical" evidence="16">
    <location>
        <begin position="723"/>
        <end position="744"/>
    </location>
</feature>
<keyword evidence="11 14" id="KW-0342">GTP-binding</keyword>
<evidence type="ECO:0000256" key="2">
    <source>
        <dbReference type="ARBA" id="ARBA00022448"/>
    </source>
</evidence>
<feature type="transmembrane region" description="Helical" evidence="16">
    <location>
        <begin position="388"/>
        <end position="410"/>
    </location>
</feature>
<feature type="transmembrane region" description="Helical" evidence="16">
    <location>
        <begin position="422"/>
        <end position="448"/>
    </location>
</feature>
<evidence type="ECO:0000256" key="9">
    <source>
        <dbReference type="ARBA" id="ARBA00023004"/>
    </source>
</evidence>
<keyword evidence="8 16" id="KW-1133">Transmembrane helix</keyword>
<evidence type="ECO:0000256" key="11">
    <source>
        <dbReference type="ARBA" id="ARBA00023134"/>
    </source>
</evidence>
<evidence type="ECO:0000256" key="14">
    <source>
        <dbReference type="PIRSR" id="PIRSR603373-1"/>
    </source>
</evidence>
<dbReference type="AlphaFoldDB" id="A0A085JCT5"/>
<keyword evidence="12 16" id="KW-0472">Membrane</keyword>
<evidence type="ECO:0000313" key="19">
    <source>
        <dbReference type="Proteomes" id="UP000028602"/>
    </source>
</evidence>
<keyword evidence="5" id="KW-0997">Cell inner membrane</keyword>
<dbReference type="EMBL" id="JMPR01000038">
    <property type="protein sequence ID" value="KFD18281.1"/>
    <property type="molecule type" value="Genomic_DNA"/>
</dbReference>
<evidence type="ECO:0000313" key="18">
    <source>
        <dbReference type="EMBL" id="KFD18281.1"/>
    </source>
</evidence>
<dbReference type="FunFam" id="3.40.50.300:FF:000426">
    <property type="entry name" value="Ferrous iron transport protein B"/>
    <property type="match status" value="1"/>
</dbReference>
<dbReference type="Proteomes" id="UP000028602">
    <property type="component" value="Unassembled WGS sequence"/>
</dbReference>
<dbReference type="InterPro" id="IPR011642">
    <property type="entry name" value="Gate_dom"/>
</dbReference>
<feature type="binding site" evidence="14">
    <location>
        <begin position="37"/>
        <end position="41"/>
    </location>
    <ligand>
        <name>GTP</name>
        <dbReference type="ChEBI" id="CHEBI:37565"/>
        <label>1</label>
    </ligand>
</feature>
<feature type="transmembrane region" description="Helical" evidence="16">
    <location>
        <begin position="454"/>
        <end position="474"/>
    </location>
</feature>
<dbReference type="GO" id="GO:0005886">
    <property type="term" value="C:plasma membrane"/>
    <property type="evidence" value="ECO:0007669"/>
    <property type="project" value="UniProtKB-SubCell"/>
</dbReference>
<dbReference type="Pfam" id="PF02421">
    <property type="entry name" value="FeoB_N"/>
    <property type="match status" value="1"/>
</dbReference>
<dbReference type="CDD" id="cd01879">
    <property type="entry name" value="FeoB"/>
    <property type="match status" value="1"/>
</dbReference>
<feature type="binding site" evidence="15">
    <location>
        <position position="26"/>
    </location>
    <ligand>
        <name>Mg(2+)</name>
        <dbReference type="ChEBI" id="CHEBI:18420"/>
        <label>2</label>
    </ligand>
</feature>
<feature type="domain" description="FeoB-type G" evidence="17">
    <location>
        <begin position="5"/>
        <end position="171"/>
    </location>
</feature>
<keyword evidence="9 16" id="KW-0408">Iron</keyword>